<evidence type="ECO:0000256" key="1">
    <source>
        <dbReference type="ARBA" id="ARBA00012282"/>
    </source>
</evidence>
<dbReference type="Pfam" id="PF08448">
    <property type="entry name" value="PAS_4"/>
    <property type="match status" value="1"/>
</dbReference>
<dbReference type="Gene3D" id="3.20.20.450">
    <property type="entry name" value="EAL domain"/>
    <property type="match status" value="1"/>
</dbReference>
<evidence type="ECO:0000256" key="2">
    <source>
        <dbReference type="ARBA" id="ARBA00022636"/>
    </source>
</evidence>
<dbReference type="PANTHER" id="PTHR44757:SF2">
    <property type="entry name" value="BIOFILM ARCHITECTURE MAINTENANCE PROTEIN MBAA"/>
    <property type="match status" value="1"/>
</dbReference>
<evidence type="ECO:0000256" key="4">
    <source>
        <dbReference type="SAM" id="SignalP"/>
    </source>
</evidence>
<dbReference type="SMART" id="SM00091">
    <property type="entry name" value="PAS"/>
    <property type="match status" value="1"/>
</dbReference>
<protein>
    <recommendedName>
        <fullName evidence="1">cyclic-guanylate-specific phosphodiesterase</fullName>
        <ecNumber evidence="1">3.1.4.52</ecNumber>
    </recommendedName>
</protein>
<dbReference type="PROSITE" id="PS50113">
    <property type="entry name" value="PAC"/>
    <property type="match status" value="1"/>
</dbReference>
<dbReference type="SMART" id="SM00062">
    <property type="entry name" value="PBPb"/>
    <property type="match status" value="1"/>
</dbReference>
<dbReference type="InterPro" id="IPR000160">
    <property type="entry name" value="GGDEF_dom"/>
</dbReference>
<dbReference type="Gene3D" id="3.30.70.270">
    <property type="match status" value="1"/>
</dbReference>
<dbReference type="CDD" id="cd01948">
    <property type="entry name" value="EAL"/>
    <property type="match status" value="1"/>
</dbReference>
<accession>A0A1H6C5F6</accession>
<feature type="signal peptide" evidence="4">
    <location>
        <begin position="1"/>
        <end position="28"/>
    </location>
</feature>
<dbReference type="SUPFAM" id="SSF141868">
    <property type="entry name" value="EAL domain-like"/>
    <property type="match status" value="1"/>
</dbReference>
<dbReference type="InterPro" id="IPR035919">
    <property type="entry name" value="EAL_sf"/>
</dbReference>
<dbReference type="InterPro" id="IPR013656">
    <property type="entry name" value="PAS_4"/>
</dbReference>
<dbReference type="Pfam" id="PF00497">
    <property type="entry name" value="SBP_bac_3"/>
    <property type="match status" value="1"/>
</dbReference>
<dbReference type="InterPro" id="IPR000700">
    <property type="entry name" value="PAS-assoc_C"/>
</dbReference>
<name>A0A1H6C5F6_9GAMM</name>
<dbReference type="InterPro" id="IPR052155">
    <property type="entry name" value="Biofilm_reg_signaling"/>
</dbReference>
<dbReference type="SMART" id="SM00267">
    <property type="entry name" value="GGDEF"/>
    <property type="match status" value="1"/>
</dbReference>
<evidence type="ECO:0000259" key="8">
    <source>
        <dbReference type="PROSITE" id="PS50887"/>
    </source>
</evidence>
<dbReference type="OrthoDB" id="8416215at2"/>
<dbReference type="InterPro" id="IPR001633">
    <property type="entry name" value="EAL_dom"/>
</dbReference>
<proteinExistence type="predicted"/>
<dbReference type="FunFam" id="3.20.20.450:FF:000001">
    <property type="entry name" value="Cyclic di-GMP phosphodiesterase yahA"/>
    <property type="match status" value="1"/>
</dbReference>
<dbReference type="Proteomes" id="UP000236745">
    <property type="component" value="Unassembled WGS sequence"/>
</dbReference>
<evidence type="ECO:0000313" key="10">
    <source>
        <dbReference type="Proteomes" id="UP000236745"/>
    </source>
</evidence>
<reference evidence="9 10" key="1">
    <citation type="submission" date="2016-10" db="EMBL/GenBank/DDBJ databases">
        <authorList>
            <person name="de Groot N.N."/>
        </authorList>
    </citation>
    <scope>NUCLEOTIDE SEQUENCE [LARGE SCALE GENOMIC DNA]</scope>
    <source>
        <strain evidence="9 10">DSM 22012</strain>
    </source>
</reference>
<dbReference type="Pfam" id="PF00990">
    <property type="entry name" value="GGDEF"/>
    <property type="match status" value="1"/>
</dbReference>
<dbReference type="Gene3D" id="3.30.450.20">
    <property type="entry name" value="PAS domain"/>
    <property type="match status" value="1"/>
</dbReference>
<keyword evidence="3" id="KW-0812">Transmembrane</keyword>
<dbReference type="RefSeq" id="WP_104004031.1">
    <property type="nucleotide sequence ID" value="NZ_FNVQ01000003.1"/>
</dbReference>
<feature type="domain" description="PAC" evidence="6">
    <location>
        <begin position="370"/>
        <end position="422"/>
    </location>
</feature>
<dbReference type="Gene3D" id="3.40.190.10">
    <property type="entry name" value="Periplasmic binding protein-like II"/>
    <property type="match status" value="2"/>
</dbReference>
<feature type="chain" id="PRO_5009294588" description="cyclic-guanylate-specific phosphodiesterase" evidence="4">
    <location>
        <begin position="29"/>
        <end position="855"/>
    </location>
</feature>
<dbReference type="Pfam" id="PF00563">
    <property type="entry name" value="EAL"/>
    <property type="match status" value="1"/>
</dbReference>
<evidence type="ECO:0000259" key="6">
    <source>
        <dbReference type="PROSITE" id="PS50113"/>
    </source>
</evidence>
<evidence type="ECO:0000313" key="9">
    <source>
        <dbReference type="EMBL" id="SEG67967.1"/>
    </source>
</evidence>
<keyword evidence="4" id="KW-0732">Signal</keyword>
<feature type="domain" description="EAL" evidence="7">
    <location>
        <begin position="601"/>
        <end position="855"/>
    </location>
</feature>
<dbReference type="SUPFAM" id="SSF55073">
    <property type="entry name" value="Nucleotide cyclase"/>
    <property type="match status" value="1"/>
</dbReference>
<dbReference type="NCBIfam" id="TIGR00254">
    <property type="entry name" value="GGDEF"/>
    <property type="match status" value="1"/>
</dbReference>
<dbReference type="PANTHER" id="PTHR44757">
    <property type="entry name" value="DIGUANYLATE CYCLASE DGCP"/>
    <property type="match status" value="1"/>
</dbReference>
<keyword evidence="10" id="KW-1185">Reference proteome</keyword>
<dbReference type="SUPFAM" id="SSF55785">
    <property type="entry name" value="PYP-like sensor domain (PAS domain)"/>
    <property type="match status" value="1"/>
</dbReference>
<feature type="domain" description="PAS" evidence="5">
    <location>
        <begin position="296"/>
        <end position="366"/>
    </location>
</feature>
<feature type="domain" description="GGDEF" evidence="8">
    <location>
        <begin position="454"/>
        <end position="592"/>
    </location>
</feature>
<dbReference type="PROSITE" id="PS50112">
    <property type="entry name" value="PAS"/>
    <property type="match status" value="1"/>
</dbReference>
<gene>
    <name evidence="9" type="ORF">SAMN05444390_103183</name>
</gene>
<sequence length="855" mass="95430">MRLTSRLTHTTIALAFTGLFGASWPAFAQQVVRVGVYDNPPKIRMESGAVSGIFGDLLSEIAAEEDWQLEAVPCSWDDCLKLLRNGDIDLLPDVAKTPERLNLFSFHQEPALLAWSQVYTRAGTDVHSPMDLEGQRVAVLVDSVQEAYLIQVTSGFEVDTRFIEVDSLEAAFDAVREGSADVAVANQLFGDFNAARFGLEPAAMVFQPVDLYYAAPLNSGKELGARIDHWLREWKAEPDSPYYEALSRWSGEHKAAIPAFLLWILAGLAGALLLAIGFVALLRRQVAEKTDSLKTSENYLSVLLSNVDSLIYVKGTDFRYNYVNQRMIEFLGRSEAEIIGKRDEDLFSDETVIGLRETDQRVIKTGERIMEEEVGTRRDSDDHRTFLTVKQPLRDEDGAITGLVGVSTDITEQLKSEQRIHRLAFYDSLTGLPNQRLLLERLEEAAEKAEQGDHHGAVLFIDLDNFRDLNDILGHKAGDRLLVQVSDRMQLRVREEDTLARFGGDEFVLVVEGLDAERGTAEAQVEHLAGDLRKLIKVPFDYDDHSFEPTASIGATLFQGADQPAGDLIKWAELAMYQAKLDGRNKTCFYDPAMQEELHSRAKLEAGIRLGLEQNEFELHYQPQFDAEHRLIGLEALVRWETSAGERISPGLFIPVAESTGLIRPLGRWILQQACEQLVHWSSHTQLAGIRVSVNISAHQLHETGFVAEVIDVLEQTGANPRLLELELTESLLVRNVEQTIEKMAQLCKKGVRFSLDDFGTGYSSLTYLKRLPLNQLKIDQGFVQDLLTDSNDAAIVRTVVALGESLDLAVIAEGVETSEQREALLGYGCQQFQGYLLGRPMAPADLEQWLNTLS</sequence>
<evidence type="ECO:0000256" key="3">
    <source>
        <dbReference type="SAM" id="Phobius"/>
    </source>
</evidence>
<keyword evidence="3" id="KW-1133">Transmembrane helix</keyword>
<dbReference type="SUPFAM" id="SSF53850">
    <property type="entry name" value="Periplasmic binding protein-like II"/>
    <property type="match status" value="1"/>
</dbReference>
<keyword evidence="3" id="KW-0472">Membrane</keyword>
<dbReference type="InterPro" id="IPR000014">
    <property type="entry name" value="PAS"/>
</dbReference>
<dbReference type="CDD" id="cd01949">
    <property type="entry name" value="GGDEF"/>
    <property type="match status" value="1"/>
</dbReference>
<dbReference type="CDD" id="cd00130">
    <property type="entry name" value="PAS"/>
    <property type="match status" value="1"/>
</dbReference>
<dbReference type="InterPro" id="IPR043128">
    <property type="entry name" value="Rev_trsase/Diguanyl_cyclase"/>
</dbReference>
<dbReference type="PROSITE" id="PS50883">
    <property type="entry name" value="EAL"/>
    <property type="match status" value="1"/>
</dbReference>
<dbReference type="EC" id="3.1.4.52" evidence="1"/>
<dbReference type="PROSITE" id="PS50887">
    <property type="entry name" value="GGDEF"/>
    <property type="match status" value="1"/>
</dbReference>
<evidence type="ECO:0000259" key="5">
    <source>
        <dbReference type="PROSITE" id="PS50112"/>
    </source>
</evidence>
<organism evidence="9 10">
    <name type="scientific">Marinobacterium lutimaris</name>
    <dbReference type="NCBI Taxonomy" id="568106"/>
    <lineage>
        <taxon>Bacteria</taxon>
        <taxon>Pseudomonadati</taxon>
        <taxon>Pseudomonadota</taxon>
        <taxon>Gammaproteobacteria</taxon>
        <taxon>Oceanospirillales</taxon>
        <taxon>Oceanospirillaceae</taxon>
        <taxon>Marinobacterium</taxon>
    </lineage>
</organism>
<dbReference type="InterPro" id="IPR035965">
    <property type="entry name" value="PAS-like_dom_sf"/>
</dbReference>
<dbReference type="EMBL" id="FNVQ01000003">
    <property type="protein sequence ID" value="SEG67967.1"/>
    <property type="molecule type" value="Genomic_DNA"/>
</dbReference>
<dbReference type="AlphaFoldDB" id="A0A1H6C5F6"/>
<evidence type="ECO:0000259" key="7">
    <source>
        <dbReference type="PROSITE" id="PS50883"/>
    </source>
</evidence>
<dbReference type="InterPro" id="IPR001638">
    <property type="entry name" value="Solute-binding_3/MltF_N"/>
</dbReference>
<keyword evidence="2" id="KW-0973">c-di-GMP</keyword>
<dbReference type="InterPro" id="IPR029787">
    <property type="entry name" value="Nucleotide_cyclase"/>
</dbReference>
<feature type="transmembrane region" description="Helical" evidence="3">
    <location>
        <begin position="260"/>
        <end position="282"/>
    </location>
</feature>
<dbReference type="NCBIfam" id="TIGR00229">
    <property type="entry name" value="sensory_box"/>
    <property type="match status" value="1"/>
</dbReference>
<dbReference type="GO" id="GO:0071111">
    <property type="term" value="F:cyclic-guanylate-specific phosphodiesterase activity"/>
    <property type="evidence" value="ECO:0007669"/>
    <property type="project" value="UniProtKB-EC"/>
</dbReference>
<dbReference type="SMART" id="SM00052">
    <property type="entry name" value="EAL"/>
    <property type="match status" value="1"/>
</dbReference>